<keyword evidence="2" id="KW-0964">Secreted</keyword>
<dbReference type="InterPro" id="IPR004843">
    <property type="entry name" value="Calcineurin-like_PHP"/>
</dbReference>
<keyword evidence="8" id="KW-0472">Membrane</keyword>
<reference evidence="13" key="1">
    <citation type="submission" date="2016-11" db="EMBL/GenBank/DDBJ databases">
        <authorList>
            <person name="Varghese N."/>
            <person name="Submissions S."/>
        </authorList>
    </citation>
    <scope>NUCLEOTIDE SEQUENCE [LARGE SCALE GENOMIC DNA]</scope>
    <source>
        <strain evidence="13">DSM 10124</strain>
    </source>
</reference>
<sequence length="1140" mass="125622">MRIKRIGAKVTSFILSLLLILSMLQPGLITLAQAETTEKVYDIIEITDFHGTLQDSSNNKVAAVLGDRIKKVKQSNPDRFIFLSGGDLYQGSPVSNVLLGKPVKEFLNNVGLDVTALGNHEFDWGLDKIVNMHKEEPVAKYDFVCSNLYDKTTGKRVFEPYKILEKDGLKIAVVGAISTETPTIVLPKNVENFEFKDEVTEINAVVKDIRDNNKADVVLALIHEGSDKTGKTGKIFDITNKLEGVDAVFGGHSHTIVYTQAENGIPVYIANSSGKGYIHVKMTVKDGKPSFTGSYIALDNASGYKTAEPVYDAEVQAIVDKAYQDLKPIFDVKIGYTDKNLTRTQKQSPYGESYLGNWVTDVMRKKLNADVAFQNNGGIRIDIPAGDITVGTIFYLMPFDNTLVKLEMTKAQLKAVLEQAFMDAGKGIQVSGLKVKYDPTRPSGDRVVDIIRENGKTISDTEKLVVVTNDFMATGGDGFTAFVGAGGADPKNNTFILVRDALIDAVKETGKVETTMNNRITNLKKSISIVATSDVHGNVLNFDYATGKPPVDSKGVEIGQGLAKVSTFVKNLRAQNPNVMLIDNGDTIQGTPLVYYYNMIDKTAEYPMMKVMGAMGYDAWVLGNHEYNYGLDTLNRVIKDAEKNNINVLSANTYKENGENFVKPYIIKSFNVDGKEVKVAVIGLTTKTIPSWESPQNYKGLEFKDLVEEAKKWVKEVKDKGADVVIVSAHSGEEKQTDIIPENQIKAIAQNVSGIDAIVAGHAHSLITENAYKNPEGKNVIVTEPGKWAQYISQIDIYVNQDGTYSVSAKNVKMDSTIEEDIEIVNLIKPYQDKTIEYIKTVVGKATGEFTGLNQTIEPTAIMELINKVQMEAAGTQLSIAAPLSSKAYIPQGDVTIQDIMSVYVYENFLYGIKMTGKQLKDWLEWSARYYKQVQSPTDKIEKDPVLNIPDYNLDQLYGATYDIDLTQPVGNRIKNLRYKGKLIKDTDVFTVAINNYRYNGGGGFMAAAGISNTDPSIVVYDSQKALGDDGQVRSLMIEYFKKYGTIANTVEKNWKLSTTKVEEIKDTEDTTNDEIQNDDKTTDDKEATNNEGAEQNKDGKLPKTGSVVDITTLFGAGAASIMIGAAFVIHDSRRKKKVA</sequence>
<dbReference type="InterPro" id="IPR019931">
    <property type="entry name" value="LPXTG_anchor"/>
</dbReference>
<evidence type="ECO:0000259" key="9">
    <source>
        <dbReference type="Pfam" id="PF00149"/>
    </source>
</evidence>
<feature type="domain" description="5'-Nucleotidase C-terminal" evidence="11">
    <location>
        <begin position="842"/>
        <end position="1008"/>
    </location>
</feature>
<dbReference type="Pfam" id="PF00149">
    <property type="entry name" value="Metallophos"/>
    <property type="match status" value="2"/>
</dbReference>
<evidence type="ECO:0000259" key="10">
    <source>
        <dbReference type="Pfam" id="PF00746"/>
    </source>
</evidence>
<evidence type="ECO:0000313" key="12">
    <source>
        <dbReference type="EMBL" id="SHE96725.1"/>
    </source>
</evidence>
<keyword evidence="1" id="KW-0134">Cell wall</keyword>
<dbReference type="InterPro" id="IPR041827">
    <property type="entry name" value="CpdB_N"/>
</dbReference>
<dbReference type="Gene3D" id="3.60.21.10">
    <property type="match status" value="2"/>
</dbReference>
<feature type="domain" description="5'-Nucleotidase C-terminal" evidence="11">
    <location>
        <begin position="334"/>
        <end position="483"/>
    </location>
</feature>
<evidence type="ECO:0000259" key="11">
    <source>
        <dbReference type="Pfam" id="PF02872"/>
    </source>
</evidence>
<keyword evidence="4" id="KW-0732">Signal</keyword>
<protein>
    <submittedName>
        <fullName evidence="12">2',3'-cyclic-nucleotide 2'-phosphodiesterase / 3'-nucleotidase</fullName>
    </submittedName>
</protein>
<dbReference type="PANTHER" id="PTHR11575">
    <property type="entry name" value="5'-NUCLEOTIDASE-RELATED"/>
    <property type="match status" value="1"/>
</dbReference>
<keyword evidence="8" id="KW-0812">Transmembrane</keyword>
<evidence type="ECO:0000256" key="4">
    <source>
        <dbReference type="ARBA" id="ARBA00022729"/>
    </source>
</evidence>
<evidence type="ECO:0000256" key="2">
    <source>
        <dbReference type="ARBA" id="ARBA00022525"/>
    </source>
</evidence>
<dbReference type="Pfam" id="PF00746">
    <property type="entry name" value="Gram_pos_anchor"/>
    <property type="match status" value="1"/>
</dbReference>
<organism evidence="12 13">
    <name type="scientific">Caloramator proteoclasticus DSM 10124</name>
    <dbReference type="NCBI Taxonomy" id="1121262"/>
    <lineage>
        <taxon>Bacteria</taxon>
        <taxon>Bacillati</taxon>
        <taxon>Bacillota</taxon>
        <taxon>Clostridia</taxon>
        <taxon>Eubacteriales</taxon>
        <taxon>Clostridiaceae</taxon>
        <taxon>Caloramator</taxon>
    </lineage>
</organism>
<dbReference type="AlphaFoldDB" id="A0A1M4XTF0"/>
<evidence type="ECO:0000256" key="8">
    <source>
        <dbReference type="SAM" id="Phobius"/>
    </source>
</evidence>
<dbReference type="Proteomes" id="UP000184423">
    <property type="component" value="Unassembled WGS sequence"/>
</dbReference>
<dbReference type="RefSeq" id="WP_073248777.1">
    <property type="nucleotide sequence ID" value="NZ_FQVG01000026.1"/>
</dbReference>
<gene>
    <name evidence="12" type="ORF">SAMN02746091_01492</name>
</gene>
<dbReference type="GO" id="GO:0009166">
    <property type="term" value="P:nucleotide catabolic process"/>
    <property type="evidence" value="ECO:0007669"/>
    <property type="project" value="InterPro"/>
</dbReference>
<dbReference type="InterPro" id="IPR008334">
    <property type="entry name" value="5'-Nucleotdase_C"/>
</dbReference>
<feature type="domain" description="Calcineurin-like phosphoesterase" evidence="9">
    <location>
        <begin position="528"/>
        <end position="765"/>
    </location>
</feature>
<evidence type="ECO:0000256" key="3">
    <source>
        <dbReference type="ARBA" id="ARBA00022723"/>
    </source>
</evidence>
<proteinExistence type="predicted"/>
<dbReference type="GO" id="GO:0016787">
    <property type="term" value="F:hydrolase activity"/>
    <property type="evidence" value="ECO:0007669"/>
    <property type="project" value="InterPro"/>
</dbReference>
<dbReference type="GO" id="GO:0030288">
    <property type="term" value="C:outer membrane-bounded periplasmic space"/>
    <property type="evidence" value="ECO:0007669"/>
    <property type="project" value="TreeGrafter"/>
</dbReference>
<dbReference type="InterPro" id="IPR029052">
    <property type="entry name" value="Metallo-depent_PP-like"/>
</dbReference>
<keyword evidence="8" id="KW-1133">Transmembrane helix</keyword>
<evidence type="ECO:0000256" key="1">
    <source>
        <dbReference type="ARBA" id="ARBA00022512"/>
    </source>
</evidence>
<feature type="compositionally biased region" description="Basic and acidic residues" evidence="7">
    <location>
        <begin position="1078"/>
        <end position="1102"/>
    </location>
</feature>
<keyword evidence="5" id="KW-0547">Nucleotide-binding</keyword>
<dbReference type="EMBL" id="FQVG01000026">
    <property type="protein sequence ID" value="SHE96725.1"/>
    <property type="molecule type" value="Genomic_DNA"/>
</dbReference>
<dbReference type="CDD" id="cd00845">
    <property type="entry name" value="MPP_UshA_N_like"/>
    <property type="match status" value="1"/>
</dbReference>
<dbReference type="SUPFAM" id="SSF55816">
    <property type="entry name" value="5'-nucleotidase (syn. UDP-sugar hydrolase), C-terminal domain"/>
    <property type="match status" value="2"/>
</dbReference>
<dbReference type="SUPFAM" id="SSF56300">
    <property type="entry name" value="Metallo-dependent phosphatases"/>
    <property type="match status" value="2"/>
</dbReference>
<feature type="transmembrane region" description="Helical" evidence="8">
    <location>
        <begin position="1111"/>
        <end position="1130"/>
    </location>
</feature>
<feature type="domain" description="Gram-positive cocci surface proteins LPxTG" evidence="10">
    <location>
        <begin position="1095"/>
        <end position="1139"/>
    </location>
</feature>
<accession>A0A1M4XTF0</accession>
<dbReference type="InterPro" id="IPR036907">
    <property type="entry name" value="5'-Nucleotdase_C_sf"/>
</dbReference>
<dbReference type="Gene3D" id="3.90.780.10">
    <property type="entry name" value="5'-Nucleotidase, C-terminal domain"/>
    <property type="match status" value="2"/>
</dbReference>
<keyword evidence="13" id="KW-1185">Reference proteome</keyword>
<dbReference type="InterPro" id="IPR006179">
    <property type="entry name" value="5_nucleotidase/apyrase"/>
</dbReference>
<dbReference type="Pfam" id="PF02872">
    <property type="entry name" value="5_nucleotid_C"/>
    <property type="match status" value="2"/>
</dbReference>
<keyword evidence="6" id="KW-0572">Peptidoglycan-anchor</keyword>
<dbReference type="PRINTS" id="PR01607">
    <property type="entry name" value="APYRASEFAMLY"/>
</dbReference>
<feature type="domain" description="Calcineurin-like phosphoesterase" evidence="9">
    <location>
        <begin position="43"/>
        <end position="254"/>
    </location>
</feature>
<dbReference type="CDD" id="cd07410">
    <property type="entry name" value="MPP_CpdB_N"/>
    <property type="match status" value="1"/>
</dbReference>
<evidence type="ECO:0000256" key="5">
    <source>
        <dbReference type="ARBA" id="ARBA00022741"/>
    </source>
</evidence>
<dbReference type="GO" id="GO:0000166">
    <property type="term" value="F:nucleotide binding"/>
    <property type="evidence" value="ECO:0007669"/>
    <property type="project" value="UniProtKB-KW"/>
</dbReference>
<evidence type="ECO:0000313" key="13">
    <source>
        <dbReference type="Proteomes" id="UP000184423"/>
    </source>
</evidence>
<dbReference type="GO" id="GO:0046872">
    <property type="term" value="F:metal ion binding"/>
    <property type="evidence" value="ECO:0007669"/>
    <property type="project" value="UniProtKB-KW"/>
</dbReference>
<evidence type="ECO:0000256" key="7">
    <source>
        <dbReference type="SAM" id="MobiDB-lite"/>
    </source>
</evidence>
<feature type="region of interest" description="Disordered" evidence="7">
    <location>
        <begin position="1068"/>
        <end position="1103"/>
    </location>
</feature>
<dbReference type="PANTHER" id="PTHR11575:SF24">
    <property type="entry name" value="5'-NUCLEOTIDASE"/>
    <property type="match status" value="1"/>
</dbReference>
<evidence type="ECO:0000256" key="6">
    <source>
        <dbReference type="ARBA" id="ARBA00023088"/>
    </source>
</evidence>
<name>A0A1M4XTF0_9CLOT</name>
<keyword evidence="3" id="KW-0479">Metal-binding</keyword>